<dbReference type="GO" id="GO:0044877">
    <property type="term" value="F:protein-containing complex binding"/>
    <property type="evidence" value="ECO:0007669"/>
    <property type="project" value="InterPro"/>
</dbReference>
<dbReference type="InterPro" id="IPR036738">
    <property type="entry name" value="FRB_sf"/>
</dbReference>
<dbReference type="SMART" id="SM00146">
    <property type="entry name" value="PI3Kc"/>
    <property type="match status" value="1"/>
</dbReference>
<dbReference type="Pfam" id="PF02260">
    <property type="entry name" value="FATC"/>
    <property type="match status" value="1"/>
</dbReference>
<evidence type="ECO:0000256" key="2">
    <source>
        <dbReference type="ARBA" id="ARBA00022679"/>
    </source>
</evidence>
<evidence type="ECO:0000256" key="6">
    <source>
        <dbReference type="ARBA" id="ARBA00022840"/>
    </source>
</evidence>
<name>A0A9W8AYI2_9FUNG</name>
<comment type="similarity">
    <text evidence="1 9">Belongs to the PI3/PI4-kinase family.</text>
</comment>
<feature type="domain" description="PI3K/PI4K catalytic" evidence="11">
    <location>
        <begin position="1962"/>
        <end position="2284"/>
    </location>
</feature>
<dbReference type="Proteomes" id="UP001151582">
    <property type="component" value="Unassembled WGS sequence"/>
</dbReference>
<keyword evidence="15" id="KW-1185">Reference proteome</keyword>
<dbReference type="GO" id="GO:0038202">
    <property type="term" value="P:TORC1 signaling"/>
    <property type="evidence" value="ECO:0007669"/>
    <property type="project" value="TreeGrafter"/>
</dbReference>
<evidence type="ECO:0000256" key="4">
    <source>
        <dbReference type="ARBA" id="ARBA00022741"/>
    </source>
</evidence>
<feature type="non-terminal residue" evidence="14">
    <location>
        <position position="1"/>
    </location>
</feature>
<comment type="caution">
    <text evidence="14">The sequence shown here is derived from an EMBL/GenBank/DDBJ whole genome shotgun (WGS) entry which is preliminary data.</text>
</comment>
<keyword evidence="6 9" id="KW-0067">ATP-binding</keyword>
<dbReference type="Gene3D" id="1.25.40.10">
    <property type="entry name" value="Tetratricopeptide repeat domain"/>
    <property type="match status" value="1"/>
</dbReference>
<dbReference type="GO" id="GO:0080090">
    <property type="term" value="P:regulation of primary metabolic process"/>
    <property type="evidence" value="ECO:0007669"/>
    <property type="project" value="UniProtKB-ARBA"/>
</dbReference>
<dbReference type="InterPro" id="IPR036940">
    <property type="entry name" value="PI3/4_kinase_cat_sf"/>
</dbReference>
<dbReference type="Gene3D" id="1.10.1070.11">
    <property type="entry name" value="Phosphatidylinositol 3-/4-kinase, catalytic domain"/>
    <property type="match status" value="1"/>
</dbReference>
<evidence type="ECO:0000256" key="5">
    <source>
        <dbReference type="ARBA" id="ARBA00022777"/>
    </source>
</evidence>
<dbReference type="PANTHER" id="PTHR11139">
    <property type="entry name" value="ATAXIA TELANGIECTASIA MUTATED ATM -RELATED"/>
    <property type="match status" value="1"/>
</dbReference>
<evidence type="ECO:0000256" key="9">
    <source>
        <dbReference type="RuleBase" id="RU364109"/>
    </source>
</evidence>
<dbReference type="InterPro" id="IPR016024">
    <property type="entry name" value="ARM-type_fold"/>
</dbReference>
<dbReference type="FunFam" id="1.10.1070.11:FF:000029">
    <property type="entry name" value="Serine/threonine-protein kinase TOR"/>
    <property type="match status" value="1"/>
</dbReference>
<comment type="catalytic activity">
    <reaction evidence="7 9">
        <text>L-threonyl-[protein] + ATP = O-phospho-L-threonyl-[protein] + ADP + H(+)</text>
        <dbReference type="Rhea" id="RHEA:46608"/>
        <dbReference type="Rhea" id="RHEA-COMP:11060"/>
        <dbReference type="Rhea" id="RHEA-COMP:11605"/>
        <dbReference type="ChEBI" id="CHEBI:15378"/>
        <dbReference type="ChEBI" id="CHEBI:30013"/>
        <dbReference type="ChEBI" id="CHEBI:30616"/>
        <dbReference type="ChEBI" id="CHEBI:61977"/>
        <dbReference type="ChEBI" id="CHEBI:456216"/>
        <dbReference type="EC" id="2.7.11.1"/>
    </reaction>
</comment>
<dbReference type="InterPro" id="IPR026683">
    <property type="entry name" value="TOR_cat"/>
</dbReference>
<dbReference type="CDD" id="cd05169">
    <property type="entry name" value="PIKKc_TOR"/>
    <property type="match status" value="1"/>
</dbReference>
<dbReference type="InterPro" id="IPR000403">
    <property type="entry name" value="PI3/4_kinase_cat_dom"/>
</dbReference>
<evidence type="ECO:0000256" key="7">
    <source>
        <dbReference type="ARBA" id="ARBA00047899"/>
    </source>
</evidence>
<proteinExistence type="inferred from homology"/>
<organism evidence="14 15">
    <name type="scientific">Dimargaris verticillata</name>
    <dbReference type="NCBI Taxonomy" id="2761393"/>
    <lineage>
        <taxon>Eukaryota</taxon>
        <taxon>Fungi</taxon>
        <taxon>Fungi incertae sedis</taxon>
        <taxon>Zoopagomycota</taxon>
        <taxon>Kickxellomycotina</taxon>
        <taxon>Dimargaritomycetes</taxon>
        <taxon>Dimargaritales</taxon>
        <taxon>Dimargaritaceae</taxon>
        <taxon>Dimargaris</taxon>
    </lineage>
</organism>
<keyword evidence="3" id="KW-0677">Repeat</keyword>
<evidence type="ECO:0000259" key="13">
    <source>
        <dbReference type="PROSITE" id="PS51190"/>
    </source>
</evidence>
<keyword evidence="4 9" id="KW-0547">Nucleotide-binding</keyword>
<sequence length="2333" mass="265167">DTTVRRKAMQELSDFISTQKNDTYSSNERVINHLKQELSDLPNSPEAADKLAGAAALEITIPLFVDEDSTTLTRYNYTLQKLLQVNDVLVAEHAVRATVNLITISGSLGPSLLESVITNALEWLQGDRLDTRRHAAVLLIKELALTIPNSVYSYVNQASEALWGPLRDSKPAVRQAASEALGATLDIIESRETPFRLPHLTGLYDEAQKGVKMGTLESLHSSLLVFQQLLQHSGMFMSDHYPEVALLVAKVKDHREFLIRQSAVLLMEILAEYSPSDYRRPMDPSVPDDTPVSLFVPYLIGLLKKDKERALAYTALGKVALTMRHDFKPFVQATMHQIKEALASKAKYRVHPDVETAILICVRHLAVALGPMLAKHLHDSLDLLFLSGLNPSLTAALDSISKNVNQLLPAVQSRLLDELSIILAGQRFIPPGSLAAAPVHPNSTSATSVPAGTQEPKDASLIILALQTLGDFNFQPHNLTELVRDHILNYLDHDVPEVRIAAAVAINQVFDKDKICQQTSYHAAEIVNETLQHLLSVAIADSNASVRIHTLRALTPNFDHQLSQADNIRMFSLTLNDEVIEIKQLAIAILGRLIGRNPAQVLPFLRRSLMQVLTELECTLSNRAKEECCHIVYQLALSAQQWVRAYVVPIYKVLFPTIKDSHTGVSVAALRAVSEITRAGGEDLMEFLPDLLPAIIEILQDQVSAQRRLYALKTLGSLGTYAGVVIAPYTEFPQLMGIMIGFLRNEKDRDIRRETFRVMGVLGAIDPYHYKNAFQAGHTLHGDDEGLLPMSPLLQEDYDLNVVISCLVRILSDVNLALHHSSAIQAIMHLFTTMGSRCFRFLPKLIPAFTQEMKVCAPSVLDFYFEQLSNLIVICRLNIQDYVRDVLQLVNQHWSAGPNIQQTIIGVIESLSLALDGDFREHLPEVLPRMLEALDADTTERRTLSGKVLHAIATFGTNVEEYIHFILPVFIRVLERVDFATAVKQKTLYTICVIAQAVSCRSFASRLVHCILRLLTSHAPNNQHRELQSAAMDTLCVLLCQLQLDYLPFVSAVDKVMLRQKIHHAKYDALLTKLIHNGPLPRQFAVPNFDQLVRKLPPESVALDAGPEAAKMHINQAVLRERCNTRPWSTREDWLNWIHRFSLVLLEESPSPALRACSSLAAQYPPLAKDLFNVGFVTIWTESPEPDQDLLVQAMRNALTTKDVPNEILQTVLNLAEFMEHSEKAIQIDIRTLAAFAMNCNAYAKALHYSELTFSTAATADNLNTLIKAYTTLNQQDAAAGLVKYTTQMLPEIPLNYGWYERLNRWEEALAFYKRQDPELSNDTHMVVSKMRCLHALCEWDQLATMIDEWWDRLSDPNRHTVALLAAGAAWGSGDLDKIDQYLNFIDKNSSDQYFFRAVLAVNRGQANAREMIQRTRDLLDNEITSLSEGYGRAYSSIVRVQMLSEFEEILDYKTYADQPKRQEIIRETWNKRLKGVSREVDVWQKILRVRSSVLPPNEDMDVWLQFADLCRGSGHLSFAEQTIASIIKKEPLELKADVIRMAPSEVVYAYLEVLWARNEHRPAVYEFLETYTSHIRYQFGLEQRQGEMHVPHHAEEFEYQLPDKDVDVSAILSRFHLKKGEWYAELHEERDEAFFQHVLKCYQVATTMAPHWYTAWHAWAQTNYEVITTAERQHQPVTPEMLVTYIIPAVQGFFKSIALSDGSTLQETLRLLSLLFNYGHQQDVCMALSHGLQDVPLNTWLQVVPQLIARIHARSPNVRQLIQHILGILGKEFPQALLFSLIVATKSENPTRQKIATDIMEKMKLHDPNLVNEAQLVGQELIRAALLWAEMWESAVAEASRQYYNHHNIPAMYEVLKQHHQLIQKGPTTIKETQFVQTFGRDLREAWDQIQQYRQTLDVNLLGQAWDIYIHLFKKFEKLTPKATTLSLEQVAPNLLACQDLELCLPGYFDPNKPLVRIQRFEPTMSVFPTKQKPRRIMIHGSDGVSYLYLLKGNEDLRQDERVMQLFELVNSLLFQDTETFKRHLDIERYPVVPLSPNTGLIGWVNDSDTFHTLIKEFRDMRKTTLGIEHRIMTAIAPNYDHMPLLPKVEVFEATLNQTHGQDLYKVLWLKSPNSEVWLERRTCYTRSLAVMSIVGYILGLGDRHPSNLMLHRKTGKVVHIDFGDCFEVSMHRDRFPENVPFRLTRMLILAMEMCGIEGTFRITCEHVMRVLRENKDSLMAVLEAFIYDPLINWRLTSVRTSSIFVDGDMMPRRGQQSEEGFATRDDSAQVNTEQQNPRAIEAINRISNKLTGRDFNPNQVLPINVQVDRLIRQATSSENLSPLYIGWCPFW</sequence>
<dbReference type="GO" id="GO:0005634">
    <property type="term" value="C:nucleus"/>
    <property type="evidence" value="ECO:0007669"/>
    <property type="project" value="TreeGrafter"/>
</dbReference>
<dbReference type="Gene3D" id="3.30.1010.10">
    <property type="entry name" value="Phosphatidylinositol 3-kinase Catalytic Subunit, Chain A, domain 4"/>
    <property type="match status" value="1"/>
</dbReference>
<dbReference type="Pfam" id="PF02259">
    <property type="entry name" value="FAT"/>
    <property type="match status" value="1"/>
</dbReference>
<accession>A0A9W8AYI2</accession>
<dbReference type="PROSITE" id="PS51190">
    <property type="entry name" value="FATC"/>
    <property type="match status" value="1"/>
</dbReference>
<dbReference type="EC" id="2.7.11.1" evidence="9"/>
<evidence type="ECO:0000259" key="12">
    <source>
        <dbReference type="PROSITE" id="PS51189"/>
    </source>
</evidence>
<evidence type="ECO:0000256" key="1">
    <source>
        <dbReference type="ARBA" id="ARBA00011031"/>
    </source>
</evidence>
<dbReference type="PROSITE" id="PS00916">
    <property type="entry name" value="PI3_4_KINASE_2"/>
    <property type="match status" value="1"/>
</dbReference>
<dbReference type="InterPro" id="IPR009076">
    <property type="entry name" value="FRB_dom"/>
</dbReference>
<dbReference type="GO" id="GO:0005524">
    <property type="term" value="F:ATP binding"/>
    <property type="evidence" value="ECO:0007669"/>
    <property type="project" value="UniProtKB-KW"/>
</dbReference>
<dbReference type="Pfam" id="PF11865">
    <property type="entry name" value="mTOR_dom"/>
    <property type="match status" value="1"/>
</dbReference>
<dbReference type="InterPro" id="IPR018936">
    <property type="entry name" value="PI3/4_kinase_CS"/>
</dbReference>
<protein>
    <recommendedName>
        <fullName evidence="9">Serine/threonine-protein kinase TOR</fullName>
        <ecNumber evidence="9">2.7.11.1</ecNumber>
    </recommendedName>
</protein>
<feature type="domain" description="FATC" evidence="13">
    <location>
        <begin position="2301"/>
        <end position="2333"/>
    </location>
</feature>
<dbReference type="InterPro" id="IPR050517">
    <property type="entry name" value="DDR_Repair_Kinase"/>
</dbReference>
<dbReference type="GO" id="GO:0005737">
    <property type="term" value="C:cytoplasm"/>
    <property type="evidence" value="ECO:0007669"/>
    <property type="project" value="TreeGrafter"/>
</dbReference>
<feature type="domain" description="FAT" evidence="12">
    <location>
        <begin position="1232"/>
        <end position="1788"/>
    </location>
</feature>
<dbReference type="PROSITE" id="PS51189">
    <property type="entry name" value="FAT"/>
    <property type="match status" value="1"/>
</dbReference>
<dbReference type="InterPro" id="IPR003151">
    <property type="entry name" value="PIK-rel_kinase_FAT"/>
</dbReference>
<dbReference type="InterPro" id="IPR011009">
    <property type="entry name" value="Kinase-like_dom_sf"/>
</dbReference>
<dbReference type="SUPFAM" id="SSF48371">
    <property type="entry name" value="ARM repeat"/>
    <property type="match status" value="2"/>
</dbReference>
<dbReference type="GO" id="GO:0031932">
    <property type="term" value="C:TORC2 complex"/>
    <property type="evidence" value="ECO:0007669"/>
    <property type="project" value="TreeGrafter"/>
</dbReference>
<dbReference type="OrthoDB" id="381190at2759"/>
<comment type="catalytic activity">
    <reaction evidence="8">
        <text>L-seryl-[protein] + ATP = O-phospho-L-seryl-[protein] + ADP + H(+)</text>
        <dbReference type="Rhea" id="RHEA:17989"/>
        <dbReference type="Rhea" id="RHEA-COMP:9863"/>
        <dbReference type="Rhea" id="RHEA-COMP:11604"/>
        <dbReference type="ChEBI" id="CHEBI:15378"/>
        <dbReference type="ChEBI" id="CHEBI:29999"/>
        <dbReference type="ChEBI" id="CHEBI:30616"/>
        <dbReference type="ChEBI" id="CHEBI:83421"/>
        <dbReference type="ChEBI" id="CHEBI:456216"/>
        <dbReference type="EC" id="2.7.11.1"/>
    </reaction>
</comment>
<dbReference type="SMART" id="SM01345">
    <property type="entry name" value="Rapamycin_bind"/>
    <property type="match status" value="1"/>
</dbReference>
<dbReference type="Pfam" id="PF23593">
    <property type="entry name" value="HEAT_ATR"/>
    <property type="match status" value="1"/>
</dbReference>
<dbReference type="InterPro" id="IPR011989">
    <property type="entry name" value="ARM-like"/>
</dbReference>
<dbReference type="InterPro" id="IPR011990">
    <property type="entry name" value="TPR-like_helical_dom_sf"/>
</dbReference>
<keyword evidence="5 9" id="KW-0418">Kinase</keyword>
<dbReference type="SUPFAM" id="SSF56112">
    <property type="entry name" value="Protein kinase-like (PK-like)"/>
    <property type="match status" value="1"/>
</dbReference>
<dbReference type="PANTHER" id="PTHR11139:SF9">
    <property type="entry name" value="SERINE_THREONINE-PROTEIN KINASE MTOR"/>
    <property type="match status" value="1"/>
</dbReference>
<dbReference type="FunFam" id="3.30.1010.10:FF:000006">
    <property type="entry name" value="Serine/threonine-protein kinase TOR"/>
    <property type="match status" value="1"/>
</dbReference>
<dbReference type="Gene3D" id="1.25.10.10">
    <property type="entry name" value="Leucine-rich Repeat Variant"/>
    <property type="match status" value="4"/>
</dbReference>
<evidence type="ECO:0000256" key="10">
    <source>
        <dbReference type="SAM" id="MobiDB-lite"/>
    </source>
</evidence>
<dbReference type="GO" id="GO:0016242">
    <property type="term" value="P:negative regulation of macroautophagy"/>
    <property type="evidence" value="ECO:0007669"/>
    <property type="project" value="TreeGrafter"/>
</dbReference>
<dbReference type="SMART" id="SM01343">
    <property type="entry name" value="FATC"/>
    <property type="match status" value="1"/>
</dbReference>
<dbReference type="Pfam" id="PF00454">
    <property type="entry name" value="PI3_PI4_kinase"/>
    <property type="match status" value="1"/>
</dbReference>
<evidence type="ECO:0000259" key="11">
    <source>
        <dbReference type="PROSITE" id="PS50290"/>
    </source>
</evidence>
<keyword evidence="9" id="KW-0723">Serine/threonine-protein kinase</keyword>
<evidence type="ECO:0000313" key="14">
    <source>
        <dbReference type="EMBL" id="KAJ1974656.1"/>
    </source>
</evidence>
<dbReference type="InterPro" id="IPR057564">
    <property type="entry name" value="HEAT_ATR"/>
</dbReference>
<dbReference type="GO" id="GO:0004674">
    <property type="term" value="F:protein serine/threonine kinase activity"/>
    <property type="evidence" value="ECO:0007669"/>
    <property type="project" value="UniProtKB-KW"/>
</dbReference>
<dbReference type="Pfam" id="PF08771">
    <property type="entry name" value="FRB_dom"/>
    <property type="match status" value="1"/>
</dbReference>
<dbReference type="GO" id="GO:0031931">
    <property type="term" value="C:TORC1 complex"/>
    <property type="evidence" value="ECO:0007669"/>
    <property type="project" value="TreeGrafter"/>
</dbReference>
<dbReference type="Gene3D" id="1.20.120.150">
    <property type="entry name" value="FKBP12-rapamycin binding domain"/>
    <property type="match status" value="1"/>
</dbReference>
<dbReference type="InterPro" id="IPR014009">
    <property type="entry name" value="PIK_FAT"/>
</dbReference>
<feature type="region of interest" description="Disordered" evidence="10">
    <location>
        <begin position="2256"/>
        <end position="2276"/>
    </location>
</feature>
<dbReference type="SUPFAM" id="SSF47212">
    <property type="entry name" value="FKBP12-rapamycin-binding domain of FKBP-rapamycin-associated protein (FRAP)"/>
    <property type="match status" value="1"/>
</dbReference>
<dbReference type="InterPro" id="IPR003152">
    <property type="entry name" value="FATC_dom"/>
</dbReference>
<keyword evidence="2 9" id="KW-0808">Transferase</keyword>
<dbReference type="PROSITE" id="PS00915">
    <property type="entry name" value="PI3_4_KINASE_1"/>
    <property type="match status" value="1"/>
</dbReference>
<reference evidence="14" key="1">
    <citation type="submission" date="2022-07" db="EMBL/GenBank/DDBJ databases">
        <title>Phylogenomic reconstructions and comparative analyses of Kickxellomycotina fungi.</title>
        <authorList>
            <person name="Reynolds N.K."/>
            <person name="Stajich J.E."/>
            <person name="Barry K."/>
            <person name="Grigoriev I.V."/>
            <person name="Crous P."/>
            <person name="Smith M.E."/>
        </authorList>
    </citation>
    <scope>NUCLEOTIDE SEQUENCE</scope>
    <source>
        <strain evidence="14">RSA 567</strain>
    </source>
</reference>
<evidence type="ECO:0000313" key="15">
    <source>
        <dbReference type="Proteomes" id="UP001151582"/>
    </source>
</evidence>
<evidence type="ECO:0000256" key="8">
    <source>
        <dbReference type="ARBA" id="ARBA00048679"/>
    </source>
</evidence>
<dbReference type="EMBL" id="JANBQB010000624">
    <property type="protein sequence ID" value="KAJ1974656.1"/>
    <property type="molecule type" value="Genomic_DNA"/>
</dbReference>
<dbReference type="SMART" id="SM01346">
    <property type="entry name" value="DUF3385"/>
    <property type="match status" value="1"/>
</dbReference>
<evidence type="ECO:0000256" key="3">
    <source>
        <dbReference type="ARBA" id="ARBA00022737"/>
    </source>
</evidence>
<dbReference type="InterPro" id="IPR024585">
    <property type="entry name" value="mTOR_dom"/>
</dbReference>
<dbReference type="PROSITE" id="PS50290">
    <property type="entry name" value="PI3_4_KINASE_3"/>
    <property type="match status" value="1"/>
</dbReference>
<gene>
    <name evidence="14" type="primary">TOR1</name>
    <name evidence="14" type="ORF">H4R34_004635</name>
</gene>